<dbReference type="PANTHER" id="PTHR43807:SF20">
    <property type="entry name" value="FI04487P"/>
    <property type="match status" value="1"/>
</dbReference>
<evidence type="ECO:0000259" key="5">
    <source>
        <dbReference type="Pfam" id="PF00155"/>
    </source>
</evidence>
<protein>
    <submittedName>
        <fullName evidence="6">Pyridoxal phosphate-dependent aminotransferase</fullName>
        <ecNumber evidence="6">2.6.1.-</ecNumber>
    </submittedName>
</protein>
<evidence type="ECO:0000313" key="6">
    <source>
        <dbReference type="EMBL" id="MFD2758377.1"/>
    </source>
</evidence>
<dbReference type="PANTHER" id="PTHR43807">
    <property type="entry name" value="FI04487P"/>
    <property type="match status" value="1"/>
</dbReference>
<dbReference type="InterPro" id="IPR051326">
    <property type="entry name" value="Kynurenine-oxoglutarate_AT"/>
</dbReference>
<dbReference type="InterPro" id="IPR004839">
    <property type="entry name" value="Aminotransferase_I/II_large"/>
</dbReference>
<keyword evidence="4" id="KW-0663">Pyridoxal phosphate</keyword>
<evidence type="ECO:0000256" key="3">
    <source>
        <dbReference type="ARBA" id="ARBA00022679"/>
    </source>
</evidence>
<dbReference type="SUPFAM" id="SSF53383">
    <property type="entry name" value="PLP-dependent transferases"/>
    <property type="match status" value="1"/>
</dbReference>
<dbReference type="Proteomes" id="UP001597492">
    <property type="component" value="Unassembled WGS sequence"/>
</dbReference>
<evidence type="ECO:0000256" key="1">
    <source>
        <dbReference type="ARBA" id="ARBA00001933"/>
    </source>
</evidence>
<proteinExistence type="predicted"/>
<feature type="domain" description="Aminotransferase class I/classII large" evidence="5">
    <location>
        <begin position="27"/>
        <end position="366"/>
    </location>
</feature>
<gene>
    <name evidence="6" type="ORF">ACFSW7_08295</name>
</gene>
<dbReference type="InterPro" id="IPR015421">
    <property type="entry name" value="PyrdxlP-dep_Trfase_major"/>
</dbReference>
<dbReference type="InterPro" id="IPR015422">
    <property type="entry name" value="PyrdxlP-dep_Trfase_small"/>
</dbReference>
<dbReference type="EC" id="2.6.1.-" evidence="6"/>
<evidence type="ECO:0000256" key="4">
    <source>
        <dbReference type="ARBA" id="ARBA00022898"/>
    </source>
</evidence>
<dbReference type="GO" id="GO:0008483">
    <property type="term" value="F:transaminase activity"/>
    <property type="evidence" value="ECO:0007669"/>
    <property type="project" value="UniProtKB-KW"/>
</dbReference>
<accession>A0ABW5V122</accession>
<comment type="caution">
    <text evidence="6">The sequence shown here is derived from an EMBL/GenBank/DDBJ whole genome shotgun (WGS) entry which is preliminary data.</text>
</comment>
<reference evidence="7" key="1">
    <citation type="journal article" date="2019" name="Int. J. Syst. Evol. Microbiol.">
        <title>The Global Catalogue of Microorganisms (GCM) 10K type strain sequencing project: providing services to taxonomists for standard genome sequencing and annotation.</title>
        <authorList>
            <consortium name="The Broad Institute Genomics Platform"/>
            <consortium name="The Broad Institute Genome Sequencing Center for Infectious Disease"/>
            <person name="Wu L."/>
            <person name="Ma J."/>
        </authorList>
    </citation>
    <scope>NUCLEOTIDE SEQUENCE [LARGE SCALE GENOMIC DNA]</scope>
    <source>
        <strain evidence="7">TISTR 1514</strain>
    </source>
</reference>
<comment type="cofactor">
    <cofactor evidence="1">
        <name>pyridoxal 5'-phosphate</name>
        <dbReference type="ChEBI" id="CHEBI:597326"/>
    </cofactor>
</comment>
<dbReference type="RefSeq" id="WP_019619411.1">
    <property type="nucleotide sequence ID" value="NZ_JBHUNE010000006.1"/>
</dbReference>
<keyword evidence="7" id="KW-1185">Reference proteome</keyword>
<dbReference type="NCBIfam" id="NF005855">
    <property type="entry name" value="PRK07777.1"/>
    <property type="match status" value="1"/>
</dbReference>
<evidence type="ECO:0000313" key="7">
    <source>
        <dbReference type="Proteomes" id="UP001597492"/>
    </source>
</evidence>
<dbReference type="Gene3D" id="3.90.1150.10">
    <property type="entry name" value="Aspartate Aminotransferase, domain 1"/>
    <property type="match status" value="1"/>
</dbReference>
<dbReference type="CDD" id="cd00609">
    <property type="entry name" value="AAT_like"/>
    <property type="match status" value="1"/>
</dbReference>
<organism evidence="6 7">
    <name type="scientific">Gulosibacter faecalis</name>
    <dbReference type="NCBI Taxonomy" id="272240"/>
    <lineage>
        <taxon>Bacteria</taxon>
        <taxon>Bacillati</taxon>
        <taxon>Actinomycetota</taxon>
        <taxon>Actinomycetes</taxon>
        <taxon>Micrococcales</taxon>
        <taxon>Microbacteriaceae</taxon>
        <taxon>Gulosibacter</taxon>
    </lineage>
</organism>
<keyword evidence="3 6" id="KW-0808">Transferase</keyword>
<sequence>MTDLISRMRRFGTTIFAEMSALAHEHDAINLGQGFPDTDGPQEVLDAAVAGIRDGDNQYPPGRGIPELLEAIAAHQRKYYGLDYDPASEVLVTVGATEAIAATLLALCEPGDEVIAFEPFYDSYDASAALADATLVPVRLHEPEFRFDPAELEAAVTASTRVIMLNTPHNPTGHVFRRAELEQIADVARRHDLVVVTDEVYEHLAYDGLAHTPIATLPGMRERTVTISSGGKTFSTTGWKVGWVCAPAPLLTAVTTVKQFLTFVGPAPMQRGIAAGLRLPAERIDEIRAALAAQRDLLVAALERTGMRVHVPEGGYFVVADVAPLGATSATEFCRELPERIGVAAVPLSVFYRDPSGVETLVRFAFSKRPDVLIEASSRLANLAK</sequence>
<dbReference type="Gene3D" id="3.40.640.10">
    <property type="entry name" value="Type I PLP-dependent aspartate aminotransferase-like (Major domain)"/>
    <property type="match status" value="1"/>
</dbReference>
<name>A0ABW5V122_9MICO</name>
<dbReference type="InterPro" id="IPR015424">
    <property type="entry name" value="PyrdxlP-dep_Trfase"/>
</dbReference>
<dbReference type="Pfam" id="PF00155">
    <property type="entry name" value="Aminotran_1_2"/>
    <property type="match status" value="1"/>
</dbReference>
<evidence type="ECO:0000256" key="2">
    <source>
        <dbReference type="ARBA" id="ARBA00022576"/>
    </source>
</evidence>
<dbReference type="EMBL" id="JBHUNE010000006">
    <property type="protein sequence ID" value="MFD2758377.1"/>
    <property type="molecule type" value="Genomic_DNA"/>
</dbReference>
<keyword evidence="2 6" id="KW-0032">Aminotransferase</keyword>